<evidence type="ECO:0000313" key="7">
    <source>
        <dbReference type="Proteomes" id="UP001321018"/>
    </source>
</evidence>
<comment type="caution">
    <text evidence="4">The sequence shown here is derived from an EMBL/GenBank/DDBJ whole genome shotgun (WGS) entry which is preliminary data.</text>
</comment>
<evidence type="ECO:0000313" key="4">
    <source>
        <dbReference type="EMBL" id="MCU4743714.1"/>
    </source>
</evidence>
<keyword evidence="2" id="KW-0472">Membrane</keyword>
<proteinExistence type="predicted"/>
<name>A0AAP2Z495_9EURY</name>
<evidence type="ECO:0000313" key="5">
    <source>
        <dbReference type="EMBL" id="MCU4975809.1"/>
    </source>
</evidence>
<feature type="transmembrane region" description="Helical" evidence="2">
    <location>
        <begin position="6"/>
        <end position="27"/>
    </location>
</feature>
<dbReference type="Proteomes" id="UP001320972">
    <property type="component" value="Unassembled WGS sequence"/>
</dbReference>
<gene>
    <name evidence="5" type="ORF">OB955_24310</name>
    <name evidence="4" type="ORF">OB960_20220</name>
</gene>
<dbReference type="RefSeq" id="WP_338005526.1">
    <property type="nucleotide sequence ID" value="NZ_JAOPKA010000017.1"/>
</dbReference>
<feature type="region of interest" description="Disordered" evidence="1">
    <location>
        <begin position="54"/>
        <end position="82"/>
    </location>
</feature>
<evidence type="ECO:0000256" key="1">
    <source>
        <dbReference type="SAM" id="MobiDB-lite"/>
    </source>
</evidence>
<evidence type="ECO:0000313" key="6">
    <source>
        <dbReference type="Proteomes" id="UP001320972"/>
    </source>
</evidence>
<sequence length="82" mass="8535">MNLEDVPPRLVAGLGLLALVPVLLYALGRPSTAGFVAAINVVLIVAALSVAMRPTGDPDHDGDSGVQENDDHDEREENGTST</sequence>
<feature type="transmembrane region" description="Helical" evidence="2">
    <location>
        <begin position="34"/>
        <end position="52"/>
    </location>
</feature>
<dbReference type="EMBL" id="JAOPKA010000017">
    <property type="protein sequence ID" value="MCU4743714.1"/>
    <property type="molecule type" value="Genomic_DNA"/>
</dbReference>
<evidence type="ECO:0000256" key="2">
    <source>
        <dbReference type="SAM" id="Phobius"/>
    </source>
</evidence>
<accession>A0AAP2Z495</accession>
<dbReference type="AlphaFoldDB" id="A0AAP2Z495"/>
<evidence type="ECO:0000259" key="3">
    <source>
        <dbReference type="Pfam" id="PF26452"/>
    </source>
</evidence>
<dbReference type="Proteomes" id="UP001321018">
    <property type="component" value="Unassembled WGS sequence"/>
</dbReference>
<protein>
    <submittedName>
        <fullName evidence="4">Cytochrome-ba3 oxidase subunit</fullName>
    </submittedName>
</protein>
<dbReference type="EMBL" id="JAOPKB010000025">
    <property type="protein sequence ID" value="MCU4975809.1"/>
    <property type="molecule type" value="Genomic_DNA"/>
</dbReference>
<reference evidence="4 6" key="1">
    <citation type="submission" date="2022-09" db="EMBL/GenBank/DDBJ databases">
        <title>Enrichment on poylsaccharides allowed isolation of novel metabolic and taxonomic groups of Haloarchaea.</title>
        <authorList>
            <person name="Sorokin D.Y."/>
            <person name="Elcheninov A.G."/>
            <person name="Khizhniak T.V."/>
            <person name="Kolganova T.V."/>
            <person name="Kublanov I.V."/>
        </authorList>
    </citation>
    <scope>NUCLEOTIDE SEQUENCE</scope>
    <source>
        <strain evidence="5 6">AArc-m2/3/4</strain>
        <strain evidence="4">AArc-xg1-1</strain>
    </source>
</reference>
<keyword evidence="2" id="KW-1133">Transmembrane helix</keyword>
<feature type="domain" description="DUF8131" evidence="3">
    <location>
        <begin position="4"/>
        <end position="64"/>
    </location>
</feature>
<keyword evidence="2" id="KW-0812">Transmembrane</keyword>
<keyword evidence="6" id="KW-1185">Reference proteome</keyword>
<dbReference type="InterPro" id="IPR058444">
    <property type="entry name" value="DUF8131"/>
</dbReference>
<dbReference type="Pfam" id="PF26452">
    <property type="entry name" value="DUF8131"/>
    <property type="match status" value="1"/>
</dbReference>
<organism evidence="4 7">
    <name type="scientific">Natronoglomus mannanivorans</name>
    <dbReference type="NCBI Taxonomy" id="2979990"/>
    <lineage>
        <taxon>Archaea</taxon>
        <taxon>Methanobacteriati</taxon>
        <taxon>Methanobacteriota</taxon>
        <taxon>Stenosarchaea group</taxon>
        <taxon>Halobacteria</taxon>
        <taxon>Halobacteriales</taxon>
        <taxon>Natrialbaceae</taxon>
        <taxon>Natronoglomus</taxon>
    </lineage>
</organism>